<keyword evidence="2" id="KW-0378">Hydrolase</keyword>
<dbReference type="PANTHER" id="PTHR43798:SF33">
    <property type="entry name" value="HYDROLASE, PUTATIVE (AFU_ORTHOLOGUE AFUA_2G14860)-RELATED"/>
    <property type="match status" value="1"/>
</dbReference>
<keyword evidence="3" id="KW-1185">Reference proteome</keyword>
<reference evidence="3" key="1">
    <citation type="journal article" date="2019" name="Int. J. Syst. Evol. Microbiol.">
        <title>The Global Catalogue of Microorganisms (GCM) 10K type strain sequencing project: providing services to taxonomists for standard genome sequencing and annotation.</title>
        <authorList>
            <consortium name="The Broad Institute Genomics Platform"/>
            <consortium name="The Broad Institute Genome Sequencing Center for Infectious Disease"/>
            <person name="Wu L."/>
            <person name="Ma J."/>
        </authorList>
    </citation>
    <scope>NUCLEOTIDE SEQUENCE [LARGE SCALE GENOMIC DNA]</scope>
    <source>
        <strain evidence="3">CCUG 55590</strain>
    </source>
</reference>
<feature type="domain" description="AB hydrolase-1" evidence="1">
    <location>
        <begin position="23"/>
        <end position="132"/>
    </location>
</feature>
<proteinExistence type="predicted"/>
<accession>A0ABW2PKZ2</accession>
<dbReference type="InterPro" id="IPR000073">
    <property type="entry name" value="AB_hydrolase_1"/>
</dbReference>
<dbReference type="RefSeq" id="WP_214788188.1">
    <property type="nucleotide sequence ID" value="NZ_JANIEL010000002.1"/>
</dbReference>
<evidence type="ECO:0000313" key="2">
    <source>
        <dbReference type="EMBL" id="MFC7389847.1"/>
    </source>
</evidence>
<dbReference type="PRINTS" id="PR00412">
    <property type="entry name" value="EPOXHYDRLASE"/>
</dbReference>
<dbReference type="InterPro" id="IPR000639">
    <property type="entry name" value="Epox_hydrolase-like"/>
</dbReference>
<evidence type="ECO:0000313" key="3">
    <source>
        <dbReference type="Proteomes" id="UP001596439"/>
    </source>
</evidence>
<protein>
    <submittedName>
        <fullName evidence="2">Alpha/beta fold hydrolase</fullName>
    </submittedName>
</protein>
<comment type="caution">
    <text evidence="2">The sequence shown here is derived from an EMBL/GenBank/DDBJ whole genome shotgun (WGS) entry which is preliminary data.</text>
</comment>
<dbReference type="SUPFAM" id="SSF53474">
    <property type="entry name" value="alpha/beta-Hydrolases"/>
    <property type="match status" value="1"/>
</dbReference>
<name>A0ABW2PKZ2_9BACL</name>
<dbReference type="EMBL" id="JBHTCE010000001">
    <property type="protein sequence ID" value="MFC7389847.1"/>
    <property type="molecule type" value="Genomic_DNA"/>
</dbReference>
<sequence length="300" mass="34258">MNRMIEVNEYDVEYRLFGSGERLIVVMTGMGGSFEEWVSLSEQLSESYQVLLYHRPGYGESEMNDYSSRISSHILECTELLNTLQLHQPILVVGHSYGGLCAQHMAKVFPNRVGGVVLVDSTSHDFSILDDIETPVMDGQYSDDDWRTMCHSYAILSKEELVKVHQPELSLEQQGLSSDARARLKRFYQSPQLYKTMLEEESFWRDDAAIIKQMGTFSSIPLIVIGRDHEAMIQEGINGGVPESEIRLLEETWHELIHQQLSLSNQSELIIAENAGHQIHLQRPDIIIEAIHRIERASRI</sequence>
<dbReference type="PANTHER" id="PTHR43798">
    <property type="entry name" value="MONOACYLGLYCEROL LIPASE"/>
    <property type="match status" value="1"/>
</dbReference>
<dbReference type="InterPro" id="IPR050266">
    <property type="entry name" value="AB_hydrolase_sf"/>
</dbReference>
<dbReference type="InterPro" id="IPR029058">
    <property type="entry name" value="AB_hydrolase_fold"/>
</dbReference>
<dbReference type="GO" id="GO:0016787">
    <property type="term" value="F:hydrolase activity"/>
    <property type="evidence" value="ECO:0007669"/>
    <property type="project" value="UniProtKB-KW"/>
</dbReference>
<dbReference type="Proteomes" id="UP001596439">
    <property type="component" value="Unassembled WGS sequence"/>
</dbReference>
<dbReference type="PRINTS" id="PR00111">
    <property type="entry name" value="ABHYDROLASE"/>
</dbReference>
<dbReference type="Gene3D" id="3.40.50.1820">
    <property type="entry name" value="alpha/beta hydrolase"/>
    <property type="match status" value="1"/>
</dbReference>
<dbReference type="Pfam" id="PF00561">
    <property type="entry name" value="Abhydrolase_1"/>
    <property type="match status" value="1"/>
</dbReference>
<organism evidence="2 3">
    <name type="scientific">Exiguobacterium aestuarii</name>
    <dbReference type="NCBI Taxonomy" id="273527"/>
    <lineage>
        <taxon>Bacteria</taxon>
        <taxon>Bacillati</taxon>
        <taxon>Bacillota</taxon>
        <taxon>Bacilli</taxon>
        <taxon>Bacillales</taxon>
        <taxon>Bacillales Family XII. Incertae Sedis</taxon>
        <taxon>Exiguobacterium</taxon>
    </lineage>
</organism>
<evidence type="ECO:0000259" key="1">
    <source>
        <dbReference type="Pfam" id="PF00561"/>
    </source>
</evidence>
<gene>
    <name evidence="2" type="ORF">ACFQO8_06785</name>
</gene>